<feature type="transmembrane region" description="Helical" evidence="1">
    <location>
        <begin position="268"/>
        <end position="289"/>
    </location>
</feature>
<reference evidence="2 3" key="1">
    <citation type="journal article" date="2020" name="Arch. Microbiol.">
        <title>The genome sequence of the giant phototrophic gammaproteobacterium Thiospirillum jenense gives insight into its physiological properties and phylogenetic relationships.</title>
        <authorList>
            <person name="Imhoff J.F."/>
            <person name="Meyer T.E."/>
            <person name="Kyndt J.A."/>
        </authorList>
    </citation>
    <scope>NUCLEOTIDE SEQUENCE [LARGE SCALE GENOMIC DNA]</scope>
    <source>
        <strain evidence="2 3">DSM 216</strain>
    </source>
</reference>
<evidence type="ECO:0000313" key="2">
    <source>
        <dbReference type="EMBL" id="MBB1125621.1"/>
    </source>
</evidence>
<dbReference type="EMBL" id="JABVCQ010000008">
    <property type="protein sequence ID" value="MBB1125621.1"/>
    <property type="molecule type" value="Genomic_DNA"/>
</dbReference>
<dbReference type="Proteomes" id="UP000548632">
    <property type="component" value="Unassembled WGS sequence"/>
</dbReference>
<protein>
    <submittedName>
        <fullName evidence="2">Uncharacterized protein</fullName>
    </submittedName>
</protein>
<keyword evidence="3" id="KW-1185">Reference proteome</keyword>
<keyword evidence="1" id="KW-0472">Membrane</keyword>
<comment type="caution">
    <text evidence="2">The sequence shown here is derived from an EMBL/GenBank/DDBJ whole genome shotgun (WGS) entry which is preliminary data.</text>
</comment>
<gene>
    <name evidence="2" type="ORF">HUK38_05155</name>
</gene>
<accession>A0A839H9A1</accession>
<keyword evidence="1" id="KW-0812">Transmembrane</keyword>
<evidence type="ECO:0000256" key="1">
    <source>
        <dbReference type="SAM" id="Phobius"/>
    </source>
</evidence>
<keyword evidence="1" id="KW-1133">Transmembrane helix</keyword>
<name>A0A839H9A1_9GAMM</name>
<proteinExistence type="predicted"/>
<organism evidence="2 3">
    <name type="scientific">Thiospirillum jenense</name>
    <dbReference type="NCBI Taxonomy" id="1653858"/>
    <lineage>
        <taxon>Bacteria</taxon>
        <taxon>Pseudomonadati</taxon>
        <taxon>Pseudomonadota</taxon>
        <taxon>Gammaproteobacteria</taxon>
        <taxon>Chromatiales</taxon>
        <taxon>Chromatiaceae</taxon>
        <taxon>Thiospirillum</taxon>
    </lineage>
</organism>
<dbReference type="RefSeq" id="WP_182583149.1">
    <property type="nucleotide sequence ID" value="NZ_JABVCQ010000008.1"/>
</dbReference>
<dbReference type="AlphaFoldDB" id="A0A839H9A1"/>
<sequence length="303" mass="33679">MFYRQLGLIVIVFAALISQANSAWGLMTQSIAAITENTQALSDNDIVRLSKLSDEVKGTQKVGKELGELNLPNDVLEDAFLRIAIYQEKLDRQTAEGMFARLTGVPGFRATLRKIIGNNRAVTIGHLNELRIAESAVTNGFKVLGIGEKFNDGLKKGATDIDLLLNKKDRLFAIEAKNYASTTKIRLDRFRADLDTLVAYKNANSNHVVLFCTITNKPDNLSYLQALQSETDKRGIQLIFGLPQAQIEQIKMFDNASRRHANTDHPHYIIWIVVLGVALVLGIIGFVFIKNKTRTPTLLKPTA</sequence>
<evidence type="ECO:0000313" key="3">
    <source>
        <dbReference type="Proteomes" id="UP000548632"/>
    </source>
</evidence>